<evidence type="ECO:0000256" key="1">
    <source>
        <dbReference type="ARBA" id="ARBA00022737"/>
    </source>
</evidence>
<evidence type="ECO:0000259" key="3">
    <source>
        <dbReference type="PROSITE" id="PS50835"/>
    </source>
</evidence>
<dbReference type="Pfam" id="PF13927">
    <property type="entry name" value="Ig_3"/>
    <property type="match status" value="1"/>
</dbReference>
<evidence type="ECO:0000313" key="5">
    <source>
        <dbReference type="Proteomes" id="UP001054945"/>
    </source>
</evidence>
<dbReference type="Gene3D" id="2.60.40.10">
    <property type="entry name" value="Immunoglobulins"/>
    <property type="match status" value="3"/>
</dbReference>
<feature type="chain" id="PRO_5043730409" evidence="2">
    <location>
        <begin position="16"/>
        <end position="241"/>
    </location>
</feature>
<protein>
    <submittedName>
        <fullName evidence="4">Titin</fullName>
    </submittedName>
</protein>
<dbReference type="PROSITE" id="PS50835">
    <property type="entry name" value="IG_LIKE"/>
    <property type="match status" value="2"/>
</dbReference>
<dbReference type="Proteomes" id="UP001054945">
    <property type="component" value="Unassembled WGS sequence"/>
</dbReference>
<accession>A0AAV4QIA6</accession>
<keyword evidence="1" id="KW-0677">Repeat</keyword>
<proteinExistence type="predicted"/>
<dbReference type="SUPFAM" id="SSF48726">
    <property type="entry name" value="Immunoglobulin"/>
    <property type="match status" value="3"/>
</dbReference>
<dbReference type="InterPro" id="IPR003598">
    <property type="entry name" value="Ig_sub2"/>
</dbReference>
<dbReference type="InterPro" id="IPR013783">
    <property type="entry name" value="Ig-like_fold"/>
</dbReference>
<sequence>MITNILLLILDPVSLEDNANYTCKATNSFGHDQYTAYLNVKESPVIEKFQFKENVKEGDFVSVLCIVNAGTQPITFTWYKNGEEFVAFSKDVTIENSPISSVLALNSVTSKSNGNYTCTAKNNFGSDHHSTTLKVKASPIWVEQSKNITTILGETVNTHCKAAGSPDPHIFWRKYLESGASVDIGKKFLRSSKNDTVLDISKVSYGDAGIYEVRCGQRHSAQHQFCFLLPFVVWILFIITN</sequence>
<dbReference type="InterPro" id="IPR013098">
    <property type="entry name" value="Ig_I-set"/>
</dbReference>
<gene>
    <name evidence="4" type="primary">TTN_0</name>
    <name evidence="4" type="ORF">CEXT_337721</name>
</gene>
<dbReference type="InterPro" id="IPR003599">
    <property type="entry name" value="Ig_sub"/>
</dbReference>
<dbReference type="SMART" id="SM00408">
    <property type="entry name" value="IGc2"/>
    <property type="match status" value="2"/>
</dbReference>
<dbReference type="Pfam" id="PF07679">
    <property type="entry name" value="I-set"/>
    <property type="match status" value="2"/>
</dbReference>
<organism evidence="4 5">
    <name type="scientific">Caerostris extrusa</name>
    <name type="common">Bark spider</name>
    <name type="synonym">Caerostris bankana</name>
    <dbReference type="NCBI Taxonomy" id="172846"/>
    <lineage>
        <taxon>Eukaryota</taxon>
        <taxon>Metazoa</taxon>
        <taxon>Ecdysozoa</taxon>
        <taxon>Arthropoda</taxon>
        <taxon>Chelicerata</taxon>
        <taxon>Arachnida</taxon>
        <taxon>Araneae</taxon>
        <taxon>Araneomorphae</taxon>
        <taxon>Entelegynae</taxon>
        <taxon>Araneoidea</taxon>
        <taxon>Araneidae</taxon>
        <taxon>Caerostris</taxon>
    </lineage>
</organism>
<dbReference type="InterPro" id="IPR050964">
    <property type="entry name" value="Striated_Muscle_Regulatory"/>
</dbReference>
<comment type="caution">
    <text evidence="4">The sequence shown here is derived from an EMBL/GenBank/DDBJ whole genome shotgun (WGS) entry which is preliminary data.</text>
</comment>
<evidence type="ECO:0000256" key="2">
    <source>
        <dbReference type="SAM" id="SignalP"/>
    </source>
</evidence>
<name>A0AAV4QIA6_CAEEX</name>
<dbReference type="EMBL" id="BPLR01006326">
    <property type="protein sequence ID" value="GIY09037.1"/>
    <property type="molecule type" value="Genomic_DNA"/>
</dbReference>
<dbReference type="AlphaFoldDB" id="A0AAV4QIA6"/>
<dbReference type="PANTHER" id="PTHR13817:SF73">
    <property type="entry name" value="FIBRONECTIN TYPE-III DOMAIN-CONTAINING PROTEIN"/>
    <property type="match status" value="1"/>
</dbReference>
<dbReference type="PANTHER" id="PTHR13817">
    <property type="entry name" value="TITIN"/>
    <property type="match status" value="1"/>
</dbReference>
<evidence type="ECO:0000313" key="4">
    <source>
        <dbReference type="EMBL" id="GIY09037.1"/>
    </source>
</evidence>
<dbReference type="SMART" id="SM00409">
    <property type="entry name" value="IG"/>
    <property type="match status" value="2"/>
</dbReference>
<reference evidence="4 5" key="1">
    <citation type="submission" date="2021-06" db="EMBL/GenBank/DDBJ databases">
        <title>Caerostris extrusa draft genome.</title>
        <authorList>
            <person name="Kono N."/>
            <person name="Arakawa K."/>
        </authorList>
    </citation>
    <scope>NUCLEOTIDE SEQUENCE [LARGE SCALE GENOMIC DNA]</scope>
</reference>
<feature type="domain" description="Ig-like" evidence="3">
    <location>
        <begin position="139"/>
        <end position="211"/>
    </location>
</feature>
<dbReference type="InterPro" id="IPR007110">
    <property type="entry name" value="Ig-like_dom"/>
</dbReference>
<feature type="signal peptide" evidence="2">
    <location>
        <begin position="1"/>
        <end position="15"/>
    </location>
</feature>
<keyword evidence="5" id="KW-1185">Reference proteome</keyword>
<keyword evidence="2" id="KW-0732">Signal</keyword>
<feature type="domain" description="Ig-like" evidence="3">
    <location>
        <begin position="44"/>
        <end position="134"/>
    </location>
</feature>
<dbReference type="FunFam" id="2.60.40.10:FF:000333">
    <property type="entry name" value="Down syndrome cell adhesion molecule"/>
    <property type="match status" value="1"/>
</dbReference>
<dbReference type="InterPro" id="IPR036179">
    <property type="entry name" value="Ig-like_dom_sf"/>
</dbReference>